<dbReference type="Proteomes" id="UP000673691">
    <property type="component" value="Unassembled WGS sequence"/>
</dbReference>
<evidence type="ECO:0000313" key="2">
    <source>
        <dbReference type="EMBL" id="KAG5457838.1"/>
    </source>
</evidence>
<organism evidence="2 3">
    <name type="scientific">Olpidium bornovanus</name>
    <dbReference type="NCBI Taxonomy" id="278681"/>
    <lineage>
        <taxon>Eukaryota</taxon>
        <taxon>Fungi</taxon>
        <taxon>Fungi incertae sedis</taxon>
        <taxon>Olpidiomycota</taxon>
        <taxon>Olpidiomycotina</taxon>
        <taxon>Olpidiomycetes</taxon>
        <taxon>Olpidiales</taxon>
        <taxon>Olpidiaceae</taxon>
        <taxon>Olpidium</taxon>
    </lineage>
</organism>
<feature type="region of interest" description="Disordered" evidence="1">
    <location>
        <begin position="90"/>
        <end position="165"/>
    </location>
</feature>
<sequence length="245" mass="26342">RQQKLAGLTEWRASIIARLGTVTAAALLTDVDAALPAIVDDLSISLQELSVTCASLDERLIEMAASYRAPSRSLSLLQASLDCTAARLADPSTTVRPSTAPVRVPSQSPPARSCRRYSTNRRRRRRRSSFSSTESLSESSPSDLEEDCSPSPISRHPSGGAASAGVSRVVPHGCRVRMSPVWVNALQCAGGWIAWKQRFLSELKLSGTFTGAQKLAELRNNVVPEEKAFGLDAVEEVGQLVELGV</sequence>
<gene>
    <name evidence="2" type="ORF">BJ554DRAFT_2052</name>
</gene>
<accession>A0A8H8DGY2</accession>
<evidence type="ECO:0000313" key="3">
    <source>
        <dbReference type="Proteomes" id="UP000673691"/>
    </source>
</evidence>
<protein>
    <submittedName>
        <fullName evidence="2">Uncharacterized protein</fullName>
    </submittedName>
</protein>
<comment type="caution">
    <text evidence="2">The sequence shown here is derived from an EMBL/GenBank/DDBJ whole genome shotgun (WGS) entry which is preliminary data.</text>
</comment>
<feature type="compositionally biased region" description="Low complexity" evidence="1">
    <location>
        <begin position="129"/>
        <end position="142"/>
    </location>
</feature>
<reference evidence="2 3" key="1">
    <citation type="journal article" name="Sci. Rep.">
        <title>Genome-scale phylogenetic analyses confirm Olpidium as the closest living zoosporic fungus to the non-flagellated, terrestrial fungi.</title>
        <authorList>
            <person name="Chang Y."/>
            <person name="Rochon D."/>
            <person name="Sekimoto S."/>
            <person name="Wang Y."/>
            <person name="Chovatia M."/>
            <person name="Sandor L."/>
            <person name="Salamov A."/>
            <person name="Grigoriev I.V."/>
            <person name="Stajich J.E."/>
            <person name="Spatafora J.W."/>
        </authorList>
    </citation>
    <scope>NUCLEOTIDE SEQUENCE [LARGE SCALE GENOMIC DNA]</scope>
    <source>
        <strain evidence="2">S191</strain>
    </source>
</reference>
<name>A0A8H8DGY2_9FUNG</name>
<evidence type="ECO:0000256" key="1">
    <source>
        <dbReference type="SAM" id="MobiDB-lite"/>
    </source>
</evidence>
<feature type="compositionally biased region" description="Basic residues" evidence="1">
    <location>
        <begin position="113"/>
        <end position="128"/>
    </location>
</feature>
<feature type="non-terminal residue" evidence="2">
    <location>
        <position position="1"/>
    </location>
</feature>
<dbReference type="EMBL" id="JAEFCI010009388">
    <property type="protein sequence ID" value="KAG5457838.1"/>
    <property type="molecule type" value="Genomic_DNA"/>
</dbReference>
<dbReference type="AlphaFoldDB" id="A0A8H8DGY2"/>
<proteinExistence type="predicted"/>
<keyword evidence="3" id="KW-1185">Reference proteome</keyword>